<name>A0ABU6UTW3_9FABA</name>
<dbReference type="EMBL" id="JASCZI010121966">
    <property type="protein sequence ID" value="MED6163408.1"/>
    <property type="molecule type" value="Genomic_DNA"/>
</dbReference>
<dbReference type="Proteomes" id="UP001341840">
    <property type="component" value="Unassembled WGS sequence"/>
</dbReference>
<evidence type="ECO:0000313" key="2">
    <source>
        <dbReference type="Proteomes" id="UP001341840"/>
    </source>
</evidence>
<gene>
    <name evidence="1" type="ORF">PIB30_079683</name>
</gene>
<protein>
    <submittedName>
        <fullName evidence="1">Uncharacterized protein</fullName>
    </submittedName>
</protein>
<accession>A0ABU6UTW3</accession>
<proteinExistence type="predicted"/>
<organism evidence="1 2">
    <name type="scientific">Stylosanthes scabra</name>
    <dbReference type="NCBI Taxonomy" id="79078"/>
    <lineage>
        <taxon>Eukaryota</taxon>
        <taxon>Viridiplantae</taxon>
        <taxon>Streptophyta</taxon>
        <taxon>Embryophyta</taxon>
        <taxon>Tracheophyta</taxon>
        <taxon>Spermatophyta</taxon>
        <taxon>Magnoliopsida</taxon>
        <taxon>eudicotyledons</taxon>
        <taxon>Gunneridae</taxon>
        <taxon>Pentapetalae</taxon>
        <taxon>rosids</taxon>
        <taxon>fabids</taxon>
        <taxon>Fabales</taxon>
        <taxon>Fabaceae</taxon>
        <taxon>Papilionoideae</taxon>
        <taxon>50 kb inversion clade</taxon>
        <taxon>dalbergioids sensu lato</taxon>
        <taxon>Dalbergieae</taxon>
        <taxon>Pterocarpus clade</taxon>
        <taxon>Stylosanthes</taxon>
    </lineage>
</organism>
<comment type="caution">
    <text evidence="1">The sequence shown here is derived from an EMBL/GenBank/DDBJ whole genome shotgun (WGS) entry which is preliminary data.</text>
</comment>
<keyword evidence="2" id="KW-1185">Reference proteome</keyword>
<evidence type="ECO:0000313" key="1">
    <source>
        <dbReference type="EMBL" id="MED6163408.1"/>
    </source>
</evidence>
<reference evidence="1 2" key="1">
    <citation type="journal article" date="2023" name="Plants (Basel)">
        <title>Bridging the Gap: Combining Genomics and Transcriptomics Approaches to Understand Stylosanthes scabra, an Orphan Legume from the Brazilian Caatinga.</title>
        <authorList>
            <person name="Ferreira-Neto J.R.C."/>
            <person name="da Silva M.D."/>
            <person name="Binneck E."/>
            <person name="de Melo N.F."/>
            <person name="da Silva R.H."/>
            <person name="de Melo A.L.T.M."/>
            <person name="Pandolfi V."/>
            <person name="Bustamante F.O."/>
            <person name="Brasileiro-Vidal A.C."/>
            <person name="Benko-Iseppon A.M."/>
        </authorList>
    </citation>
    <scope>NUCLEOTIDE SEQUENCE [LARGE SCALE GENOMIC DNA]</scope>
    <source>
        <tissue evidence="1">Leaves</tissue>
    </source>
</reference>
<sequence length="85" mass="9716">MRQSELRCGRYGRRKVAVNSARIGSEATLESTLSPFSLLFSTMKEQMSCIVPIAVATLKWHRSSADCAVLVNRRFRVYKFDRSIM</sequence>